<name>A0AAN6Z8B1_9PEZI</name>
<dbReference type="EMBL" id="MU853223">
    <property type="protein sequence ID" value="KAK4128691.1"/>
    <property type="molecule type" value="Genomic_DNA"/>
</dbReference>
<dbReference type="RefSeq" id="XP_062652462.1">
    <property type="nucleotide sequence ID" value="XM_062786961.1"/>
</dbReference>
<reference evidence="1" key="1">
    <citation type="journal article" date="2023" name="Mol. Phylogenet. Evol.">
        <title>Genome-scale phylogeny and comparative genomics of the fungal order Sordariales.</title>
        <authorList>
            <person name="Hensen N."/>
            <person name="Bonometti L."/>
            <person name="Westerberg I."/>
            <person name="Brannstrom I.O."/>
            <person name="Guillou S."/>
            <person name="Cros-Aarteil S."/>
            <person name="Calhoun S."/>
            <person name="Haridas S."/>
            <person name="Kuo A."/>
            <person name="Mondo S."/>
            <person name="Pangilinan J."/>
            <person name="Riley R."/>
            <person name="LaButti K."/>
            <person name="Andreopoulos B."/>
            <person name="Lipzen A."/>
            <person name="Chen C."/>
            <person name="Yan M."/>
            <person name="Daum C."/>
            <person name="Ng V."/>
            <person name="Clum A."/>
            <person name="Steindorff A."/>
            <person name="Ohm R.A."/>
            <person name="Martin F."/>
            <person name="Silar P."/>
            <person name="Natvig D.O."/>
            <person name="Lalanne C."/>
            <person name="Gautier V."/>
            <person name="Ament-Velasquez S.L."/>
            <person name="Kruys A."/>
            <person name="Hutchinson M.I."/>
            <person name="Powell A.J."/>
            <person name="Barry K."/>
            <person name="Miller A.N."/>
            <person name="Grigoriev I.V."/>
            <person name="Debuchy R."/>
            <person name="Gladieux P."/>
            <person name="Hiltunen Thoren M."/>
            <person name="Johannesson H."/>
        </authorList>
    </citation>
    <scope>NUCLEOTIDE SEQUENCE</scope>
    <source>
        <strain evidence="1">CBS 731.68</strain>
    </source>
</reference>
<dbReference type="AlphaFoldDB" id="A0AAN6Z8B1"/>
<gene>
    <name evidence="1" type="ORF">N657DRAFT_35871</name>
</gene>
<dbReference type="GeneID" id="87823731"/>
<organism evidence="1 2">
    <name type="scientific">Parathielavia appendiculata</name>
    <dbReference type="NCBI Taxonomy" id="2587402"/>
    <lineage>
        <taxon>Eukaryota</taxon>
        <taxon>Fungi</taxon>
        <taxon>Dikarya</taxon>
        <taxon>Ascomycota</taxon>
        <taxon>Pezizomycotina</taxon>
        <taxon>Sordariomycetes</taxon>
        <taxon>Sordariomycetidae</taxon>
        <taxon>Sordariales</taxon>
        <taxon>Chaetomiaceae</taxon>
        <taxon>Parathielavia</taxon>
    </lineage>
</organism>
<evidence type="ECO:0000313" key="1">
    <source>
        <dbReference type="EMBL" id="KAK4128691.1"/>
    </source>
</evidence>
<protein>
    <submittedName>
        <fullName evidence="1">Uncharacterized protein</fullName>
    </submittedName>
</protein>
<keyword evidence="2" id="KW-1185">Reference proteome</keyword>
<dbReference type="Proteomes" id="UP001302602">
    <property type="component" value="Unassembled WGS sequence"/>
</dbReference>
<proteinExistence type="predicted"/>
<evidence type="ECO:0000313" key="2">
    <source>
        <dbReference type="Proteomes" id="UP001302602"/>
    </source>
</evidence>
<accession>A0AAN6Z8B1</accession>
<comment type="caution">
    <text evidence="1">The sequence shown here is derived from an EMBL/GenBank/DDBJ whole genome shotgun (WGS) entry which is preliminary data.</text>
</comment>
<reference evidence="1" key="2">
    <citation type="submission" date="2023-05" db="EMBL/GenBank/DDBJ databases">
        <authorList>
            <consortium name="Lawrence Berkeley National Laboratory"/>
            <person name="Steindorff A."/>
            <person name="Hensen N."/>
            <person name="Bonometti L."/>
            <person name="Westerberg I."/>
            <person name="Brannstrom I.O."/>
            <person name="Guillou S."/>
            <person name="Cros-Aarteil S."/>
            <person name="Calhoun S."/>
            <person name="Haridas S."/>
            <person name="Kuo A."/>
            <person name="Mondo S."/>
            <person name="Pangilinan J."/>
            <person name="Riley R."/>
            <person name="Labutti K."/>
            <person name="Andreopoulos B."/>
            <person name="Lipzen A."/>
            <person name="Chen C."/>
            <person name="Yanf M."/>
            <person name="Daum C."/>
            <person name="Ng V."/>
            <person name="Clum A."/>
            <person name="Ohm R."/>
            <person name="Martin F."/>
            <person name="Silar P."/>
            <person name="Natvig D."/>
            <person name="Lalanne C."/>
            <person name="Gautier V."/>
            <person name="Ament-Velasquez S.L."/>
            <person name="Kruys A."/>
            <person name="Hutchinson M.I."/>
            <person name="Powell A.J."/>
            <person name="Barry K."/>
            <person name="Miller A.N."/>
            <person name="Grigoriev I.V."/>
            <person name="Debuchy R."/>
            <person name="Gladieux P."/>
            <person name="Thoren M.H."/>
            <person name="Johannesson H."/>
        </authorList>
    </citation>
    <scope>NUCLEOTIDE SEQUENCE</scope>
    <source>
        <strain evidence="1">CBS 731.68</strain>
    </source>
</reference>
<sequence length="180" mass="20545">MPRSLQAARYVRTRFRIAVSCSASVMDHYLLASSRELSSVEPHHMSKPASVLARSIPEAAWKRILISNAKAFTWKAGREVISRQGIDDMRNPRKPFQVSSHRWNRSPYGVVFRWGPWLFALPLTRINDYRIHIVGDRATARQLSSSAHMSMLISCWRPAARYRDNVPPQSCVEVLGDITV</sequence>